<proteinExistence type="predicted"/>
<dbReference type="SUPFAM" id="SSF53927">
    <property type="entry name" value="Cytidine deaminase-like"/>
    <property type="match status" value="1"/>
</dbReference>
<dbReference type="InterPro" id="IPR016192">
    <property type="entry name" value="APOBEC/CMP_deaminase_Zn-bd"/>
</dbReference>
<evidence type="ECO:0000313" key="4">
    <source>
        <dbReference type="EMBL" id="MDU8994820.1"/>
    </source>
</evidence>
<dbReference type="Proteomes" id="UP001257627">
    <property type="component" value="Unassembled WGS sequence"/>
</dbReference>
<comment type="caution">
    <text evidence="4">The sequence shown here is derived from an EMBL/GenBank/DDBJ whole genome shotgun (WGS) entry which is preliminary data.</text>
</comment>
<name>A0ABU3UM27_9ACTN</name>
<dbReference type="RefSeq" id="WP_316732988.1">
    <property type="nucleotide sequence ID" value="NZ_JARAKF010000001.1"/>
</dbReference>
<dbReference type="Gene3D" id="3.40.140.10">
    <property type="entry name" value="Cytidine Deaminase, domain 2"/>
    <property type="match status" value="1"/>
</dbReference>
<dbReference type="PROSITE" id="PS00903">
    <property type="entry name" value="CYT_DCMP_DEAMINASES_1"/>
    <property type="match status" value="1"/>
</dbReference>
<evidence type="ECO:0000313" key="5">
    <source>
        <dbReference type="Proteomes" id="UP001257627"/>
    </source>
</evidence>
<dbReference type="EMBL" id="JARAKF010000001">
    <property type="protein sequence ID" value="MDU8994820.1"/>
    <property type="molecule type" value="Genomic_DNA"/>
</dbReference>
<keyword evidence="1" id="KW-0479">Metal-binding</keyword>
<sequence length="217" mass="22798">MTAPALPASWRLPFELAWEALRAGSRPIGAVLLDGAGRPVATGRNRSQESTAPPGQLAGTAIAHAEINALAQLPAGGRYENHRLYTTLEPCLLCSGALIHSHVGHVLYAAPDPYWTGIENVPGVGGQIAGRWARREGPAAAPLAAFSALLMNLWAMRHTPAGLGNQGDDSSASLARHCLTVDGILDVPSVATVYRLAFPHLHRRGPEGKSLVSPPLP</sequence>
<evidence type="ECO:0000259" key="3">
    <source>
        <dbReference type="PROSITE" id="PS51747"/>
    </source>
</evidence>
<evidence type="ECO:0000256" key="1">
    <source>
        <dbReference type="ARBA" id="ARBA00022723"/>
    </source>
</evidence>
<accession>A0ABU3UM27</accession>
<gene>
    <name evidence="4" type="ORF">PU648_21220</name>
</gene>
<organism evidence="4 5">
    <name type="scientific">Streptomyces mirabilis</name>
    <dbReference type="NCBI Taxonomy" id="68239"/>
    <lineage>
        <taxon>Bacteria</taxon>
        <taxon>Bacillati</taxon>
        <taxon>Actinomycetota</taxon>
        <taxon>Actinomycetes</taxon>
        <taxon>Kitasatosporales</taxon>
        <taxon>Streptomycetaceae</taxon>
        <taxon>Streptomyces</taxon>
    </lineage>
</organism>
<dbReference type="InterPro" id="IPR016193">
    <property type="entry name" value="Cytidine_deaminase-like"/>
</dbReference>
<feature type="domain" description="CMP/dCMP-type deaminase" evidence="3">
    <location>
        <begin position="4"/>
        <end position="128"/>
    </location>
</feature>
<dbReference type="PANTHER" id="PTHR11079">
    <property type="entry name" value="CYTOSINE DEAMINASE FAMILY MEMBER"/>
    <property type="match status" value="1"/>
</dbReference>
<keyword evidence="5" id="KW-1185">Reference proteome</keyword>
<protein>
    <submittedName>
        <fullName evidence="4">Nucleoside deaminase</fullName>
    </submittedName>
</protein>
<dbReference type="PANTHER" id="PTHR11079:SF179">
    <property type="entry name" value="TRNA(ADENINE(34)) DEAMINASE, CHLOROPLASTIC"/>
    <property type="match status" value="1"/>
</dbReference>
<dbReference type="Pfam" id="PF00383">
    <property type="entry name" value="dCMP_cyt_deam_1"/>
    <property type="match status" value="1"/>
</dbReference>
<dbReference type="PROSITE" id="PS51747">
    <property type="entry name" value="CYT_DCMP_DEAMINASES_2"/>
    <property type="match status" value="1"/>
</dbReference>
<reference evidence="4 5" key="1">
    <citation type="submission" date="2023-02" db="EMBL/GenBank/DDBJ databases">
        <authorList>
            <person name="Maleckis M."/>
        </authorList>
    </citation>
    <scope>NUCLEOTIDE SEQUENCE [LARGE SCALE GENOMIC DNA]</scope>
    <source>
        <strain evidence="4 5">P8-A2</strain>
    </source>
</reference>
<keyword evidence="2" id="KW-0862">Zinc</keyword>
<dbReference type="CDD" id="cd01285">
    <property type="entry name" value="nucleoside_deaminase"/>
    <property type="match status" value="1"/>
</dbReference>
<evidence type="ECO:0000256" key="2">
    <source>
        <dbReference type="ARBA" id="ARBA00022833"/>
    </source>
</evidence>
<dbReference type="InterPro" id="IPR002125">
    <property type="entry name" value="CMP_dCMP_dom"/>
</dbReference>